<dbReference type="RefSeq" id="WP_280318111.1">
    <property type="nucleotide sequence ID" value="NZ_CP118605.1"/>
</dbReference>
<keyword evidence="2" id="KW-0808">Transferase</keyword>
<accession>A0ABY8N978</accession>
<evidence type="ECO:0000313" key="3">
    <source>
        <dbReference type="Proteomes" id="UP001236500"/>
    </source>
</evidence>
<dbReference type="InterPro" id="IPR016181">
    <property type="entry name" value="Acyl_CoA_acyltransferase"/>
</dbReference>
<dbReference type="SUPFAM" id="SSF55729">
    <property type="entry name" value="Acyl-CoA N-acyltransferases (Nat)"/>
    <property type="match status" value="1"/>
</dbReference>
<gene>
    <name evidence="2" type="ORF">PVT68_11325</name>
</gene>
<keyword evidence="2" id="KW-0012">Acyltransferase</keyword>
<proteinExistence type="predicted"/>
<dbReference type="GO" id="GO:0016746">
    <property type="term" value="F:acyltransferase activity"/>
    <property type="evidence" value="ECO:0007669"/>
    <property type="project" value="UniProtKB-KW"/>
</dbReference>
<name>A0ABY8N978_9GAMM</name>
<organism evidence="2 3">
    <name type="scientific">Microbulbifer bruguierae</name>
    <dbReference type="NCBI Taxonomy" id="3029061"/>
    <lineage>
        <taxon>Bacteria</taxon>
        <taxon>Pseudomonadati</taxon>
        <taxon>Pseudomonadota</taxon>
        <taxon>Gammaproteobacteria</taxon>
        <taxon>Cellvibrionales</taxon>
        <taxon>Microbulbiferaceae</taxon>
        <taxon>Microbulbifer</taxon>
    </lineage>
</organism>
<evidence type="ECO:0000313" key="2">
    <source>
        <dbReference type="EMBL" id="WGL15358.1"/>
    </source>
</evidence>
<dbReference type="PROSITE" id="PS51186">
    <property type="entry name" value="GNAT"/>
    <property type="match status" value="1"/>
</dbReference>
<keyword evidence="3" id="KW-1185">Reference proteome</keyword>
<dbReference type="InterPro" id="IPR000182">
    <property type="entry name" value="GNAT_dom"/>
</dbReference>
<protein>
    <submittedName>
        <fullName evidence="2">GNAT family N-acetyltransferase</fullName>
        <ecNumber evidence="2">2.3.1.-</ecNumber>
    </submittedName>
</protein>
<sequence>MLRPLQEADIERLSQLWLHLACGSHPSLPVRFWTLQGRAFRRQLVTQCRNQRLLGESTGSNHWVYTRAGSNIAEGMVTITDNVLIQTIFVSPAVQRCGVGSELMAQAKFGRLQLETRVLEENLHGRYFLQQHGFTETERRFSTDAGQHEIWMNCKISIPAVA</sequence>
<dbReference type="Pfam" id="PF13673">
    <property type="entry name" value="Acetyltransf_10"/>
    <property type="match status" value="1"/>
</dbReference>
<dbReference type="Proteomes" id="UP001236500">
    <property type="component" value="Chromosome"/>
</dbReference>
<reference evidence="2 3" key="1">
    <citation type="submission" date="2023-02" db="EMBL/GenBank/DDBJ databases">
        <title>Description and genomic characterization of Microbulbifer bruguierae sp. nov., isolated from the sediment of mangrove plant Bruguiera sexangula.</title>
        <authorList>
            <person name="Long M."/>
        </authorList>
    </citation>
    <scope>NUCLEOTIDE SEQUENCE [LARGE SCALE GENOMIC DNA]</scope>
    <source>
        <strain evidence="2 3">H12</strain>
    </source>
</reference>
<feature type="domain" description="N-acetyltransferase" evidence="1">
    <location>
        <begin position="1"/>
        <end position="157"/>
    </location>
</feature>
<dbReference type="EMBL" id="CP118605">
    <property type="protein sequence ID" value="WGL15358.1"/>
    <property type="molecule type" value="Genomic_DNA"/>
</dbReference>
<evidence type="ECO:0000259" key="1">
    <source>
        <dbReference type="PROSITE" id="PS51186"/>
    </source>
</evidence>
<dbReference type="Gene3D" id="3.40.630.30">
    <property type="match status" value="1"/>
</dbReference>
<dbReference type="EC" id="2.3.1.-" evidence="2"/>